<reference evidence="1 2" key="1">
    <citation type="submission" date="2016-10" db="EMBL/GenBank/DDBJ databases">
        <authorList>
            <person name="de Groot N.N."/>
        </authorList>
    </citation>
    <scope>NUCLEOTIDE SEQUENCE [LARGE SCALE GENOMIC DNA]</scope>
    <source>
        <strain evidence="1 2">DSM 6793</strain>
    </source>
</reference>
<name>A0A1I1MP79_9BACT</name>
<keyword evidence="2" id="KW-1185">Reference proteome</keyword>
<dbReference type="RefSeq" id="WP_177199967.1">
    <property type="nucleotide sequence ID" value="NZ_FOLE01000011.1"/>
</dbReference>
<gene>
    <name evidence="1" type="ORF">SAMN05421780_11116</name>
</gene>
<protein>
    <submittedName>
        <fullName evidence="1">Uncharacterized protein</fullName>
    </submittedName>
</protein>
<organism evidence="1 2">
    <name type="scientific">Flexibacter flexilis DSM 6793</name>
    <dbReference type="NCBI Taxonomy" id="927664"/>
    <lineage>
        <taxon>Bacteria</taxon>
        <taxon>Pseudomonadati</taxon>
        <taxon>Bacteroidota</taxon>
        <taxon>Cytophagia</taxon>
        <taxon>Cytophagales</taxon>
        <taxon>Flexibacteraceae</taxon>
        <taxon>Flexibacter</taxon>
    </lineage>
</organism>
<evidence type="ECO:0000313" key="2">
    <source>
        <dbReference type="Proteomes" id="UP000199514"/>
    </source>
</evidence>
<proteinExistence type="predicted"/>
<dbReference type="STRING" id="927664.SAMN05421780_11116"/>
<dbReference type="AlphaFoldDB" id="A0A1I1MP79"/>
<evidence type="ECO:0000313" key="1">
    <source>
        <dbReference type="EMBL" id="SFC86896.1"/>
    </source>
</evidence>
<accession>A0A1I1MP79</accession>
<dbReference type="Proteomes" id="UP000199514">
    <property type="component" value="Unassembled WGS sequence"/>
</dbReference>
<dbReference type="EMBL" id="FOLE01000011">
    <property type="protein sequence ID" value="SFC86896.1"/>
    <property type="molecule type" value="Genomic_DNA"/>
</dbReference>
<sequence>MYIEYFKMQSKGKKFSLDLQKMSQEIAKELAICLEKRGFMVEFVNVN</sequence>